<dbReference type="STRING" id="65489.A0A0D3EU64"/>
<keyword evidence="3" id="KW-1185">Reference proteome</keyword>
<accession>A0A0D3EU64</accession>
<name>A0A0D3EU64_9ORYZ</name>
<evidence type="ECO:0000313" key="3">
    <source>
        <dbReference type="Proteomes" id="UP000026960"/>
    </source>
</evidence>
<feature type="compositionally biased region" description="Basic and acidic residues" evidence="1">
    <location>
        <begin position="120"/>
        <end position="132"/>
    </location>
</feature>
<dbReference type="AlphaFoldDB" id="A0A0D3EU64"/>
<dbReference type="Proteomes" id="UP000026960">
    <property type="component" value="Chromosome 1"/>
</dbReference>
<dbReference type="HOGENOM" id="CLU_1920286_0_0_1"/>
<dbReference type="EnsemblPlants" id="OBART01G31440.1">
    <property type="protein sequence ID" value="OBART01G31440.1"/>
    <property type="gene ID" value="OBART01G31440"/>
</dbReference>
<feature type="region of interest" description="Disordered" evidence="1">
    <location>
        <begin position="91"/>
        <end position="132"/>
    </location>
</feature>
<feature type="compositionally biased region" description="Basic and acidic residues" evidence="1">
    <location>
        <begin position="96"/>
        <end position="106"/>
    </location>
</feature>
<organism evidence="2">
    <name type="scientific">Oryza barthii</name>
    <dbReference type="NCBI Taxonomy" id="65489"/>
    <lineage>
        <taxon>Eukaryota</taxon>
        <taxon>Viridiplantae</taxon>
        <taxon>Streptophyta</taxon>
        <taxon>Embryophyta</taxon>
        <taxon>Tracheophyta</taxon>
        <taxon>Spermatophyta</taxon>
        <taxon>Magnoliopsida</taxon>
        <taxon>Liliopsida</taxon>
        <taxon>Poales</taxon>
        <taxon>Poaceae</taxon>
        <taxon>BOP clade</taxon>
        <taxon>Oryzoideae</taxon>
        <taxon>Oryzeae</taxon>
        <taxon>Oryzinae</taxon>
        <taxon>Oryza</taxon>
    </lineage>
</organism>
<dbReference type="Gramene" id="OBART01G31440.1">
    <property type="protein sequence ID" value="OBART01G31440.1"/>
    <property type="gene ID" value="OBART01G31440"/>
</dbReference>
<evidence type="ECO:0000256" key="1">
    <source>
        <dbReference type="SAM" id="MobiDB-lite"/>
    </source>
</evidence>
<reference evidence="2" key="1">
    <citation type="journal article" date="2009" name="Rice">
        <title>De Novo Next Generation Sequencing of Plant Genomes.</title>
        <authorList>
            <person name="Rounsley S."/>
            <person name="Marri P.R."/>
            <person name="Yu Y."/>
            <person name="He R."/>
            <person name="Sisneros N."/>
            <person name="Goicoechea J.L."/>
            <person name="Lee S.J."/>
            <person name="Angelova A."/>
            <person name="Kudrna D."/>
            <person name="Luo M."/>
            <person name="Affourtit J."/>
            <person name="Desany B."/>
            <person name="Knight J."/>
            <person name="Niazi F."/>
            <person name="Egholm M."/>
            <person name="Wing R.A."/>
        </authorList>
    </citation>
    <scope>NUCLEOTIDE SEQUENCE [LARGE SCALE GENOMIC DNA]</scope>
    <source>
        <strain evidence="2">cv. IRGC 105608</strain>
    </source>
</reference>
<evidence type="ECO:0000313" key="2">
    <source>
        <dbReference type="EnsemblPlants" id="OBART01G31440.1"/>
    </source>
</evidence>
<dbReference type="PaxDb" id="65489-OBART01G31440.1"/>
<sequence length="132" mass="14602">MWVWLTTPATAPAPRTGYRSARVVPRLFQVRLCASPRALTPVQPVRHQPENQRDPRNVRLGVRCVAWRSQGVPAAFKFEITGAVASWEAAATDACSEDRDQGRPGTDRATSAGCRLASSRPEHAEIQVRDLR</sequence>
<protein>
    <submittedName>
        <fullName evidence="2">Uncharacterized protein</fullName>
    </submittedName>
</protein>
<reference evidence="2" key="2">
    <citation type="submission" date="2015-03" db="UniProtKB">
        <authorList>
            <consortium name="EnsemblPlants"/>
        </authorList>
    </citation>
    <scope>IDENTIFICATION</scope>
</reference>
<proteinExistence type="predicted"/>